<dbReference type="Proteomes" id="UP000199657">
    <property type="component" value="Unassembled WGS sequence"/>
</dbReference>
<dbReference type="OrthoDB" id="9778801at2"/>
<dbReference type="EMBL" id="FOEG01000004">
    <property type="protein sequence ID" value="SEO92043.1"/>
    <property type="molecule type" value="Genomic_DNA"/>
</dbReference>
<evidence type="ECO:0008006" key="3">
    <source>
        <dbReference type="Google" id="ProtNLM"/>
    </source>
</evidence>
<name>A0A1H8TND5_9GAMM</name>
<reference evidence="1 2" key="1">
    <citation type="submission" date="2016-10" db="EMBL/GenBank/DDBJ databases">
        <authorList>
            <person name="de Groot N.N."/>
        </authorList>
    </citation>
    <scope>NUCLEOTIDE SEQUENCE [LARGE SCALE GENOMIC DNA]</scope>
    <source>
        <strain evidence="1 2">CGMCC 1.6291</strain>
    </source>
</reference>
<dbReference type="InterPro" id="IPR010775">
    <property type="entry name" value="DUF1365"/>
</dbReference>
<dbReference type="PANTHER" id="PTHR33973">
    <property type="entry name" value="OS07G0153300 PROTEIN"/>
    <property type="match status" value="1"/>
</dbReference>
<evidence type="ECO:0000313" key="2">
    <source>
        <dbReference type="Proteomes" id="UP000199657"/>
    </source>
</evidence>
<keyword evidence="2" id="KW-1185">Reference proteome</keyword>
<dbReference type="STRING" id="406100.SAMN04488052_104312"/>
<accession>A0A1H8TND5</accession>
<dbReference type="PANTHER" id="PTHR33973:SF4">
    <property type="entry name" value="OS07G0153300 PROTEIN"/>
    <property type="match status" value="1"/>
</dbReference>
<dbReference type="AlphaFoldDB" id="A0A1H8TND5"/>
<organism evidence="1 2">
    <name type="scientific">Aquisalimonas asiatica</name>
    <dbReference type="NCBI Taxonomy" id="406100"/>
    <lineage>
        <taxon>Bacteria</taxon>
        <taxon>Pseudomonadati</taxon>
        <taxon>Pseudomonadota</taxon>
        <taxon>Gammaproteobacteria</taxon>
        <taxon>Chromatiales</taxon>
        <taxon>Ectothiorhodospiraceae</taxon>
        <taxon>Aquisalimonas</taxon>
    </lineage>
</organism>
<sequence length="255" mass="29000">MTTRAGALYTGAVMHRRYGRPGSAFRYRLFGVLLDIDRIDDAVDGLRLLSHNRFNLFSFLDRDHGPRDGSALRPWIDAILARAAIDLQGGQVLLYGMPRMLGYGFNPLSLWYCHHRDGALLAVLCEVRNTFGEWHGYLLHDSGAPLHTPVRSRASKCFHVSPFFPVSGEYRFRLTPPGETFTTTIHYHDQGSLRLAAVQQGERRPLSDAELLRAGARHPFMTLKVMAAIHWQALKIWLRGARFHRKPERPSEDIT</sequence>
<proteinExistence type="predicted"/>
<gene>
    <name evidence="1" type="ORF">SAMN04488052_104312</name>
</gene>
<dbReference type="RefSeq" id="WP_091643767.1">
    <property type="nucleotide sequence ID" value="NZ_FOEG01000004.1"/>
</dbReference>
<evidence type="ECO:0000313" key="1">
    <source>
        <dbReference type="EMBL" id="SEO92043.1"/>
    </source>
</evidence>
<dbReference type="Pfam" id="PF07103">
    <property type="entry name" value="DUF1365"/>
    <property type="match status" value="1"/>
</dbReference>
<protein>
    <recommendedName>
        <fullName evidence="3">DUF1365 domain-containing protein</fullName>
    </recommendedName>
</protein>